<sequence length="111" mass="12655">MSRTIRRKNEKWLKVVFFGYGFEMIEGEITFRSKHSGGQAVVRSPRNYNGGVSSEKMHEIRVNAKFHSDATFMRSGSRLPINKIHRAKSKMALQTSIARCAESDLILPNLL</sequence>
<dbReference type="Proteomes" id="UP000199766">
    <property type="component" value="Unassembled WGS sequence"/>
</dbReference>
<protein>
    <submittedName>
        <fullName evidence="1">Uncharacterized protein</fullName>
    </submittedName>
</protein>
<dbReference type="RefSeq" id="WP_091457486.1">
    <property type="nucleotide sequence ID" value="NZ_FOGD01000007.1"/>
</dbReference>
<evidence type="ECO:0000313" key="1">
    <source>
        <dbReference type="EMBL" id="SER35568.1"/>
    </source>
</evidence>
<name>A0A1H9NI24_9BURK</name>
<dbReference type="AlphaFoldDB" id="A0A1H9NI24"/>
<keyword evidence="2" id="KW-1185">Reference proteome</keyword>
<gene>
    <name evidence="1" type="ORF">SAMN02982919_02225</name>
</gene>
<organism evidence="1 2">
    <name type="scientific">Giesbergeria anulus</name>
    <dbReference type="NCBI Taxonomy" id="180197"/>
    <lineage>
        <taxon>Bacteria</taxon>
        <taxon>Pseudomonadati</taxon>
        <taxon>Pseudomonadota</taxon>
        <taxon>Betaproteobacteria</taxon>
        <taxon>Burkholderiales</taxon>
        <taxon>Comamonadaceae</taxon>
        <taxon>Giesbergeria</taxon>
    </lineage>
</organism>
<reference evidence="1 2" key="1">
    <citation type="submission" date="2016-10" db="EMBL/GenBank/DDBJ databases">
        <authorList>
            <person name="de Groot N.N."/>
        </authorList>
    </citation>
    <scope>NUCLEOTIDE SEQUENCE [LARGE SCALE GENOMIC DNA]</scope>
    <source>
        <strain evidence="1 2">ATCC 35958</strain>
    </source>
</reference>
<evidence type="ECO:0000313" key="2">
    <source>
        <dbReference type="Proteomes" id="UP000199766"/>
    </source>
</evidence>
<dbReference type="STRING" id="180197.SAMN02982919_02225"/>
<dbReference type="EMBL" id="FOGD01000007">
    <property type="protein sequence ID" value="SER35568.1"/>
    <property type="molecule type" value="Genomic_DNA"/>
</dbReference>
<proteinExistence type="predicted"/>
<accession>A0A1H9NI24</accession>